<evidence type="ECO:0000313" key="2">
    <source>
        <dbReference type="Proteomes" id="UP001177260"/>
    </source>
</evidence>
<dbReference type="EMBL" id="JAOPJF010000043">
    <property type="protein sequence ID" value="KAK1143099.1"/>
    <property type="molecule type" value="Genomic_DNA"/>
</dbReference>
<reference evidence="1 2" key="1">
    <citation type="journal article" date="2023" name="ACS Omega">
        <title>Identification of the Neoaspergillic Acid Biosynthesis Gene Cluster by Establishing an In Vitro CRISPR-Ribonucleoprotein Genetic System in Aspergillus melleus.</title>
        <authorList>
            <person name="Yuan B."/>
            <person name="Grau M.F."/>
            <person name="Murata R.M."/>
            <person name="Torok T."/>
            <person name="Venkateswaran K."/>
            <person name="Stajich J.E."/>
            <person name="Wang C.C.C."/>
        </authorList>
    </citation>
    <scope>NUCLEOTIDE SEQUENCE [LARGE SCALE GENOMIC DNA]</scope>
    <source>
        <strain evidence="1 2">IMV 1140</strain>
    </source>
</reference>
<comment type="caution">
    <text evidence="1">The sequence shown here is derived from an EMBL/GenBank/DDBJ whole genome shotgun (WGS) entry which is preliminary data.</text>
</comment>
<protein>
    <submittedName>
        <fullName evidence="1">Uncharacterized protein</fullName>
    </submittedName>
</protein>
<keyword evidence="2" id="KW-1185">Reference proteome</keyword>
<sequence length="379" mass="40980">MGSAISSCIQSLPPLRDFLRPTLDAYLVSLNIFQYFPLVSLIQWCTAFHPAGKTSLKNSYLNFPGRLGWFIMEIVGPVNLLYILWTLPPSLNMASLPLPNKLAATLYILHYINRAIVSPFFAAPSMSPIHAFVVISAVLFNWFNSTCLAGWIVGYQIPTVLPAYTSTSVPAAMPSFPSSSSSSSLLIPSLGLCLFLLGMTGNIYAERTLFRLRREGAETRQTKKSSSSSESTTISSSSSSDSSSNSNNKFSKVYVIPPPTGLFHSILYPHYVCEWLEWLGFALVGTAVLPTPSSSVLGNAAASASSSSSPIVLAPWIVPFALGAETAGLRLPLPAVLFLVNAVANMLPHARWGRKWYVERFGAQKVAGRGAVVPFCGCL</sequence>
<accession>A0ACC3AYN0</accession>
<dbReference type="Proteomes" id="UP001177260">
    <property type="component" value="Unassembled WGS sequence"/>
</dbReference>
<name>A0ACC3AYN0_9EURO</name>
<gene>
    <name evidence="1" type="ORF">N8T08_006983</name>
</gene>
<organism evidence="1 2">
    <name type="scientific">Aspergillus melleus</name>
    <dbReference type="NCBI Taxonomy" id="138277"/>
    <lineage>
        <taxon>Eukaryota</taxon>
        <taxon>Fungi</taxon>
        <taxon>Dikarya</taxon>
        <taxon>Ascomycota</taxon>
        <taxon>Pezizomycotina</taxon>
        <taxon>Eurotiomycetes</taxon>
        <taxon>Eurotiomycetidae</taxon>
        <taxon>Eurotiales</taxon>
        <taxon>Aspergillaceae</taxon>
        <taxon>Aspergillus</taxon>
        <taxon>Aspergillus subgen. Circumdati</taxon>
    </lineage>
</organism>
<proteinExistence type="predicted"/>
<evidence type="ECO:0000313" key="1">
    <source>
        <dbReference type="EMBL" id="KAK1143099.1"/>
    </source>
</evidence>